<proteinExistence type="inferred from homology"/>
<dbReference type="SUPFAM" id="SSF52540">
    <property type="entry name" value="P-loop containing nucleoside triphosphate hydrolases"/>
    <property type="match status" value="2"/>
</dbReference>
<dbReference type="AlphaFoldDB" id="A0A449BD28"/>
<dbReference type="EC" id="3.6.3.-" evidence="7"/>
<reference evidence="7 8" key="1">
    <citation type="submission" date="2019-01" db="EMBL/GenBank/DDBJ databases">
        <authorList>
            <consortium name="Pathogen Informatics"/>
        </authorList>
    </citation>
    <scope>NUCLEOTIDE SEQUENCE [LARGE SCALE GENOMIC DNA]</scope>
    <source>
        <strain evidence="7 8">NCTC10138</strain>
    </source>
</reference>
<keyword evidence="5" id="KW-0175">Coiled coil</keyword>
<evidence type="ECO:0000256" key="4">
    <source>
        <dbReference type="ARBA" id="ARBA00022840"/>
    </source>
</evidence>
<dbReference type="InterPro" id="IPR027417">
    <property type="entry name" value="P-loop_NTPase"/>
</dbReference>
<dbReference type="Gene3D" id="3.40.50.300">
    <property type="entry name" value="P-loop containing nucleotide triphosphate hydrolases"/>
    <property type="match status" value="2"/>
</dbReference>
<keyword evidence="3" id="KW-0547">Nucleotide-binding</keyword>
<dbReference type="PROSITE" id="PS50893">
    <property type="entry name" value="ABC_TRANSPORTER_2"/>
    <property type="match status" value="1"/>
</dbReference>
<dbReference type="PANTHER" id="PTHR43776">
    <property type="entry name" value="TRANSPORT ATP-BINDING PROTEIN"/>
    <property type="match status" value="1"/>
</dbReference>
<gene>
    <name evidence="7" type="primary">pstB_4</name>
    <name evidence="7" type="ORF">NCTC10138_00696</name>
</gene>
<dbReference type="PANTHER" id="PTHR43776:SF7">
    <property type="entry name" value="D,D-DIPEPTIDE TRANSPORT ATP-BINDING PROTEIN DDPF-RELATED"/>
    <property type="match status" value="1"/>
</dbReference>
<dbReference type="Proteomes" id="UP000289841">
    <property type="component" value="Chromosome"/>
</dbReference>
<dbReference type="GO" id="GO:0015833">
    <property type="term" value="P:peptide transport"/>
    <property type="evidence" value="ECO:0007669"/>
    <property type="project" value="InterPro"/>
</dbReference>
<keyword evidence="2" id="KW-0813">Transport</keyword>
<evidence type="ECO:0000259" key="6">
    <source>
        <dbReference type="PROSITE" id="PS50893"/>
    </source>
</evidence>
<dbReference type="InterPro" id="IPR017871">
    <property type="entry name" value="ABC_transporter-like_CS"/>
</dbReference>
<dbReference type="PROSITE" id="PS00211">
    <property type="entry name" value="ABC_TRANSPORTER_1"/>
    <property type="match status" value="1"/>
</dbReference>
<evidence type="ECO:0000313" key="8">
    <source>
        <dbReference type="Proteomes" id="UP000289841"/>
    </source>
</evidence>
<dbReference type="InterPro" id="IPR013563">
    <property type="entry name" value="Oligopep_ABC_C"/>
</dbReference>
<evidence type="ECO:0000256" key="5">
    <source>
        <dbReference type="SAM" id="Coils"/>
    </source>
</evidence>
<dbReference type="GO" id="GO:0005524">
    <property type="term" value="F:ATP binding"/>
    <property type="evidence" value="ECO:0007669"/>
    <property type="project" value="UniProtKB-KW"/>
</dbReference>
<keyword evidence="7" id="KW-0378">Hydrolase</keyword>
<accession>A0A449BD28</accession>
<name>A0A449BD28_HAPAX</name>
<dbReference type="Pfam" id="PF08352">
    <property type="entry name" value="oligo_HPY"/>
    <property type="match status" value="1"/>
</dbReference>
<comment type="similarity">
    <text evidence="1">Belongs to the ABC transporter superfamily.</text>
</comment>
<keyword evidence="4 7" id="KW-0067">ATP-binding</keyword>
<dbReference type="STRING" id="1278311.GCA_000428705_00736"/>
<feature type="coiled-coil region" evidence="5">
    <location>
        <begin position="376"/>
        <end position="403"/>
    </location>
</feature>
<dbReference type="CDD" id="cd03257">
    <property type="entry name" value="ABC_NikE_OppD_transporters"/>
    <property type="match status" value="1"/>
</dbReference>
<feature type="coiled-coil region" evidence="5">
    <location>
        <begin position="116"/>
        <end position="176"/>
    </location>
</feature>
<dbReference type="KEGG" id="aaxa:NCTC10138_00696"/>
<organism evidence="7 8">
    <name type="scientific">Haploplasma axanthum</name>
    <name type="common">Acholeplasma axanthum</name>
    <dbReference type="NCBI Taxonomy" id="29552"/>
    <lineage>
        <taxon>Bacteria</taxon>
        <taxon>Bacillati</taxon>
        <taxon>Mycoplasmatota</taxon>
        <taxon>Mollicutes</taxon>
        <taxon>Acholeplasmatales</taxon>
        <taxon>Acholeplasmataceae</taxon>
        <taxon>Haploplasma</taxon>
    </lineage>
</organism>
<feature type="domain" description="ABC transporter" evidence="6">
    <location>
        <begin position="13"/>
        <end position="629"/>
    </location>
</feature>
<dbReference type="InterPro" id="IPR003593">
    <property type="entry name" value="AAA+_ATPase"/>
</dbReference>
<evidence type="ECO:0000256" key="3">
    <source>
        <dbReference type="ARBA" id="ARBA00022741"/>
    </source>
</evidence>
<sequence>MKNTSVDYSKKVLEVKNLRQYFKVGSGGKKITVKAVDGVSFDVYKREVFGLVGESGCGKTTTGRTIIKLYNPTDGTVVYNNNVVGAGYEGFLYDIRKLRKEARFEILTNKPLDYKLYLLNKEYKEKINEIKKQKENFKNEFKEQIQLIKKPITDNKEELRDTKVKYKLNMSELEHQYQLSVDKIYSESVSRIIENRNDNVSLINKRAKDKTRFILSSKIEKYEKDEQVRIIEQTRDSEILYVEDKMKKELANKLNISNLDEIDLKTIKKTIVVEEKTRLKQEVLEFKEKFNEEKTVITKEFELAIEKIQSVSINKDEIDSKINSLTQESKEKIIDFDNQIKDLDNELKNQVLKTKEDAKNNPDAYVENTAKIDEIKSRLLVNINEKKKLIQEAKRQNSFRESEEDKNKRIELINSEKDRYLAEKIVISEIEDDKLRKTRSQEAKKNHQDKLNEINKLKPSHVNFLSTMQMIFQDPISSLNPRMVVGDIISEGLRIKGVTDKKEIQKRVFEMLNLVGLSKEHASRYPHEFSGGQRQRIGIARALIVNPDFIIADEPISALDVSIQAQVINLLNELKEKLGLTILFVAHDLSVVKYFSDRIAVMYFGKIVELASSEELFANPLHPYTKSLLSAIPHPDPELEKTRKRIIYDLSVHDYRTQKPTLREIKPGHFISANDAEYKKYLKELGGK</sequence>
<dbReference type="GO" id="GO:0016887">
    <property type="term" value="F:ATP hydrolysis activity"/>
    <property type="evidence" value="ECO:0007669"/>
    <property type="project" value="InterPro"/>
</dbReference>
<protein>
    <submittedName>
        <fullName evidence="7">Phosphate ABC transporter ATP-binding protein</fullName>
        <ecNumber evidence="7">3.6.3.-</ecNumber>
    </submittedName>
</protein>
<evidence type="ECO:0000256" key="1">
    <source>
        <dbReference type="ARBA" id="ARBA00005417"/>
    </source>
</evidence>
<dbReference type="EMBL" id="LR215048">
    <property type="protein sequence ID" value="VEU80327.1"/>
    <property type="molecule type" value="Genomic_DNA"/>
</dbReference>
<evidence type="ECO:0000256" key="2">
    <source>
        <dbReference type="ARBA" id="ARBA00022448"/>
    </source>
</evidence>
<dbReference type="InterPro" id="IPR003439">
    <property type="entry name" value="ABC_transporter-like_ATP-bd"/>
</dbReference>
<keyword evidence="8" id="KW-1185">Reference proteome</keyword>
<dbReference type="Pfam" id="PF00005">
    <property type="entry name" value="ABC_tran"/>
    <property type="match status" value="2"/>
</dbReference>
<dbReference type="InterPro" id="IPR050319">
    <property type="entry name" value="ABC_transp_ATP-bind"/>
</dbReference>
<evidence type="ECO:0000313" key="7">
    <source>
        <dbReference type="EMBL" id="VEU80327.1"/>
    </source>
</evidence>
<dbReference type="GO" id="GO:0055085">
    <property type="term" value="P:transmembrane transport"/>
    <property type="evidence" value="ECO:0007669"/>
    <property type="project" value="UniProtKB-ARBA"/>
</dbReference>
<dbReference type="SMART" id="SM00382">
    <property type="entry name" value="AAA"/>
    <property type="match status" value="1"/>
</dbReference>